<dbReference type="GO" id="GO:0016036">
    <property type="term" value="P:cellular response to phosphate starvation"/>
    <property type="evidence" value="ECO:0007669"/>
    <property type="project" value="TreeGrafter"/>
</dbReference>
<comment type="subcellular location">
    <subcellularLocation>
        <location evidence="2">Membrane</location>
    </subcellularLocation>
</comment>
<dbReference type="SUPFAM" id="SSF47384">
    <property type="entry name" value="Homodimeric domain of signal transducing histidine kinase"/>
    <property type="match status" value="1"/>
</dbReference>
<evidence type="ECO:0000259" key="9">
    <source>
        <dbReference type="PROSITE" id="PS50109"/>
    </source>
</evidence>
<comment type="catalytic activity">
    <reaction evidence="1">
        <text>ATP + protein L-histidine = ADP + protein N-phospho-L-histidine.</text>
        <dbReference type="EC" id="2.7.13.3"/>
    </reaction>
</comment>
<dbReference type="InterPro" id="IPR036890">
    <property type="entry name" value="HATPase_C_sf"/>
</dbReference>
<dbReference type="Pfam" id="PF00512">
    <property type="entry name" value="HisKA"/>
    <property type="match status" value="1"/>
</dbReference>
<dbReference type="SUPFAM" id="SSF55874">
    <property type="entry name" value="ATPase domain of HSP90 chaperone/DNA topoisomerase II/histidine kinase"/>
    <property type="match status" value="1"/>
</dbReference>
<evidence type="ECO:0000256" key="7">
    <source>
        <dbReference type="ARBA" id="ARBA00023012"/>
    </source>
</evidence>
<feature type="transmembrane region" description="Helical" evidence="8">
    <location>
        <begin position="108"/>
        <end position="131"/>
    </location>
</feature>
<proteinExistence type="predicted"/>
<dbReference type="PROSITE" id="PS50109">
    <property type="entry name" value="HIS_KIN"/>
    <property type="match status" value="1"/>
</dbReference>
<comment type="caution">
    <text evidence="10">The sequence shown here is derived from an EMBL/GenBank/DDBJ whole genome shotgun (WGS) entry which is preliminary data.</text>
</comment>
<dbReference type="SMART" id="SM00388">
    <property type="entry name" value="HisKA"/>
    <property type="match status" value="1"/>
</dbReference>
<dbReference type="Proteomes" id="UP000322294">
    <property type="component" value="Unassembled WGS sequence"/>
</dbReference>
<dbReference type="OrthoDB" id="9796330at2"/>
<accession>A0A5S5AQA3</accession>
<dbReference type="FunFam" id="3.30.565.10:FF:000006">
    <property type="entry name" value="Sensor histidine kinase WalK"/>
    <property type="match status" value="1"/>
</dbReference>
<feature type="transmembrane region" description="Helical" evidence="8">
    <location>
        <begin position="12"/>
        <end position="33"/>
    </location>
</feature>
<keyword evidence="7" id="KW-0902">Two-component regulatory system</keyword>
<evidence type="ECO:0000313" key="10">
    <source>
        <dbReference type="EMBL" id="TYP54211.1"/>
    </source>
</evidence>
<dbReference type="GO" id="GO:0004721">
    <property type="term" value="F:phosphoprotein phosphatase activity"/>
    <property type="evidence" value="ECO:0007669"/>
    <property type="project" value="TreeGrafter"/>
</dbReference>
<dbReference type="Gene3D" id="3.30.565.10">
    <property type="entry name" value="Histidine kinase-like ATPase, C-terminal domain"/>
    <property type="match status" value="1"/>
</dbReference>
<dbReference type="PANTHER" id="PTHR45453">
    <property type="entry name" value="PHOSPHATE REGULON SENSOR PROTEIN PHOR"/>
    <property type="match status" value="1"/>
</dbReference>
<dbReference type="InterPro" id="IPR036097">
    <property type="entry name" value="HisK_dim/P_sf"/>
</dbReference>
<protein>
    <recommendedName>
        <fullName evidence="3">histidine kinase</fullName>
        <ecNumber evidence="3">2.7.13.3</ecNumber>
    </recommendedName>
</protein>
<evidence type="ECO:0000256" key="1">
    <source>
        <dbReference type="ARBA" id="ARBA00000085"/>
    </source>
</evidence>
<dbReference type="PANTHER" id="PTHR45453:SF1">
    <property type="entry name" value="PHOSPHATE REGULON SENSOR PROTEIN PHOR"/>
    <property type="match status" value="1"/>
</dbReference>
<keyword evidence="4" id="KW-0597">Phosphoprotein</keyword>
<evidence type="ECO:0000256" key="4">
    <source>
        <dbReference type="ARBA" id="ARBA00022553"/>
    </source>
</evidence>
<dbReference type="InterPro" id="IPR003594">
    <property type="entry name" value="HATPase_dom"/>
</dbReference>
<organism evidence="10 11">
    <name type="scientific">Thermosediminibacter litoriperuensis</name>
    <dbReference type="NCBI Taxonomy" id="291989"/>
    <lineage>
        <taxon>Bacteria</taxon>
        <taxon>Bacillati</taxon>
        <taxon>Bacillota</taxon>
        <taxon>Clostridia</taxon>
        <taxon>Thermosediminibacterales</taxon>
        <taxon>Thermosediminibacteraceae</taxon>
        <taxon>Thermosediminibacter</taxon>
    </lineage>
</organism>
<reference evidence="10 11" key="1">
    <citation type="submission" date="2019-07" db="EMBL/GenBank/DDBJ databases">
        <title>Genomic Encyclopedia of Type Strains, Phase I: the one thousand microbial genomes (KMG-I) project.</title>
        <authorList>
            <person name="Kyrpides N."/>
        </authorList>
    </citation>
    <scope>NUCLEOTIDE SEQUENCE [LARGE SCALE GENOMIC DNA]</scope>
    <source>
        <strain evidence="10 11">DSM 16647</strain>
    </source>
</reference>
<keyword evidence="8" id="KW-1133">Transmembrane helix</keyword>
<keyword evidence="8" id="KW-0472">Membrane</keyword>
<evidence type="ECO:0000256" key="3">
    <source>
        <dbReference type="ARBA" id="ARBA00012438"/>
    </source>
</evidence>
<name>A0A5S5AQA3_9FIRM</name>
<dbReference type="Pfam" id="PF02518">
    <property type="entry name" value="HATPase_c"/>
    <property type="match status" value="1"/>
</dbReference>
<dbReference type="GO" id="GO:0000155">
    <property type="term" value="F:phosphorelay sensor kinase activity"/>
    <property type="evidence" value="ECO:0007669"/>
    <property type="project" value="InterPro"/>
</dbReference>
<gene>
    <name evidence="10" type="ORF">LZ11_01421</name>
</gene>
<evidence type="ECO:0000256" key="2">
    <source>
        <dbReference type="ARBA" id="ARBA00004370"/>
    </source>
</evidence>
<keyword evidence="8" id="KW-0812">Transmembrane</keyword>
<dbReference type="EC" id="2.7.13.3" evidence="3"/>
<dbReference type="SMART" id="SM00387">
    <property type="entry name" value="HATPase_c"/>
    <property type="match status" value="1"/>
</dbReference>
<dbReference type="RefSeq" id="WP_148867180.1">
    <property type="nucleotide sequence ID" value="NZ_VNHO01000013.1"/>
</dbReference>
<dbReference type="GO" id="GO:0005886">
    <property type="term" value="C:plasma membrane"/>
    <property type="evidence" value="ECO:0007669"/>
    <property type="project" value="TreeGrafter"/>
</dbReference>
<dbReference type="PRINTS" id="PR00344">
    <property type="entry name" value="BCTRLSENSOR"/>
</dbReference>
<dbReference type="Gene3D" id="1.10.287.130">
    <property type="match status" value="1"/>
</dbReference>
<dbReference type="EMBL" id="VNHO01000013">
    <property type="protein sequence ID" value="TYP54211.1"/>
    <property type="molecule type" value="Genomic_DNA"/>
</dbReference>
<dbReference type="CDD" id="cd00075">
    <property type="entry name" value="HATPase"/>
    <property type="match status" value="1"/>
</dbReference>
<keyword evidence="11" id="KW-1185">Reference proteome</keyword>
<evidence type="ECO:0000256" key="5">
    <source>
        <dbReference type="ARBA" id="ARBA00022679"/>
    </source>
</evidence>
<keyword evidence="6 10" id="KW-0418">Kinase</keyword>
<dbReference type="AlphaFoldDB" id="A0A5S5AQA3"/>
<dbReference type="InterPro" id="IPR005467">
    <property type="entry name" value="His_kinase_dom"/>
</dbReference>
<evidence type="ECO:0000256" key="6">
    <source>
        <dbReference type="ARBA" id="ARBA00022777"/>
    </source>
</evidence>
<evidence type="ECO:0000313" key="11">
    <source>
        <dbReference type="Proteomes" id="UP000322294"/>
    </source>
</evidence>
<sequence>MKIFINKEVKKLFITLAGVSIIFIILGQVAIMFSANDYKQNMLQHDYEVAGYMRRRGIDKLLIIRSFTCEKSNEDIEAGRKLLQMAGYNSEIQNNLLPSVERFYQKNAAISLALFITFSVTSSLTILFFVLQHYKRIEEADLSLRDFMAGNTNIRLDELGEDSLHKLFATINSIVTSQVAHIEREKQNRKFLKDTISDISHQLKTPLAALKMYNEIILNENIENNVVKSFSLKIEREIIRMESLIQNLLKLAKLDAGSIKLEKSTHNLKDFLREVIEGFRTRAEIECKKIILDCDEHIVMNFDKEWLLEALSNIIKNALDHTEAQDKIEVHCTETPALILITIKDNGTGIHPEDIPHIFKRFYRSRFSKDKHGVGIGLTLAKTIIEMHGGIVTVESEVGKGTAFNLIFPKLSNL</sequence>
<evidence type="ECO:0000256" key="8">
    <source>
        <dbReference type="SAM" id="Phobius"/>
    </source>
</evidence>
<feature type="domain" description="Histidine kinase" evidence="9">
    <location>
        <begin position="198"/>
        <end position="412"/>
    </location>
</feature>
<dbReference type="InterPro" id="IPR050351">
    <property type="entry name" value="BphY/WalK/GraS-like"/>
</dbReference>
<dbReference type="InterPro" id="IPR004358">
    <property type="entry name" value="Sig_transdc_His_kin-like_C"/>
</dbReference>
<keyword evidence="5" id="KW-0808">Transferase</keyword>
<dbReference type="InterPro" id="IPR003661">
    <property type="entry name" value="HisK_dim/P_dom"/>
</dbReference>
<dbReference type="CDD" id="cd00082">
    <property type="entry name" value="HisKA"/>
    <property type="match status" value="1"/>
</dbReference>